<evidence type="ECO:0000313" key="4">
    <source>
        <dbReference type="EMBL" id="KTD79418.1"/>
    </source>
</evidence>
<dbReference type="OrthoDB" id="9775296at2"/>
<dbReference type="InterPro" id="IPR036291">
    <property type="entry name" value="NAD(P)-bd_dom_sf"/>
</dbReference>
<proteinExistence type="inferred from homology"/>
<dbReference type="GO" id="GO:0016491">
    <property type="term" value="F:oxidoreductase activity"/>
    <property type="evidence" value="ECO:0007669"/>
    <property type="project" value="UniProtKB-KW"/>
</dbReference>
<name>A0A0W1ADJ9_9GAMM</name>
<protein>
    <submittedName>
        <fullName evidence="4">Short chain dehydrogenase/reductase family oxidoreductase</fullName>
    </submittedName>
</protein>
<dbReference type="EMBL" id="LNZB01000036">
    <property type="protein sequence ID" value="KTD79418.1"/>
    <property type="molecule type" value="Genomic_DNA"/>
</dbReference>
<dbReference type="InterPro" id="IPR051911">
    <property type="entry name" value="SDR_oxidoreductase"/>
</dbReference>
<comment type="caution">
    <text evidence="4">The sequence shown here is derived from an EMBL/GenBank/DDBJ whole genome shotgun (WGS) entry which is preliminary data.</text>
</comment>
<reference evidence="4 5" key="1">
    <citation type="submission" date="2015-11" db="EMBL/GenBank/DDBJ databases">
        <title>Genomic analysis of 38 Legionella species identifies large and diverse effector repertoires.</title>
        <authorList>
            <person name="Burstein D."/>
            <person name="Amaro F."/>
            <person name="Zusman T."/>
            <person name="Lifshitz Z."/>
            <person name="Cohen O."/>
            <person name="Gilbert J.A."/>
            <person name="Pupko T."/>
            <person name="Shuman H.A."/>
            <person name="Segal G."/>
        </authorList>
    </citation>
    <scope>NUCLEOTIDE SEQUENCE [LARGE SCALE GENOMIC DNA]</scope>
    <source>
        <strain evidence="4 5">ATCC 51914</strain>
    </source>
</reference>
<keyword evidence="5" id="KW-1185">Reference proteome</keyword>
<accession>A0A0W1ADJ9</accession>
<dbReference type="PRINTS" id="PR00081">
    <property type="entry name" value="GDHRDH"/>
</dbReference>
<evidence type="ECO:0000313" key="5">
    <source>
        <dbReference type="Proteomes" id="UP000054729"/>
    </source>
</evidence>
<keyword evidence="2" id="KW-0560">Oxidoreductase</keyword>
<dbReference type="CDD" id="cd05374">
    <property type="entry name" value="17beta-HSD-like_SDR_c"/>
    <property type="match status" value="1"/>
</dbReference>
<organism evidence="4 5">
    <name type="scientific">Legionella waltersii</name>
    <dbReference type="NCBI Taxonomy" id="66969"/>
    <lineage>
        <taxon>Bacteria</taxon>
        <taxon>Pseudomonadati</taxon>
        <taxon>Pseudomonadota</taxon>
        <taxon>Gammaproteobacteria</taxon>
        <taxon>Legionellales</taxon>
        <taxon>Legionellaceae</taxon>
        <taxon>Legionella</taxon>
    </lineage>
</organism>
<dbReference type="AlphaFoldDB" id="A0A0W1ADJ9"/>
<dbReference type="STRING" id="66969.Lwal_1490"/>
<dbReference type="RefSeq" id="WP_058480182.1">
    <property type="nucleotide sequence ID" value="NZ_CAAAIQ010000023.1"/>
</dbReference>
<dbReference type="PANTHER" id="PTHR43976">
    <property type="entry name" value="SHORT CHAIN DEHYDROGENASE"/>
    <property type="match status" value="1"/>
</dbReference>
<dbReference type="InterPro" id="IPR020904">
    <property type="entry name" value="Sc_DH/Rdtase_CS"/>
</dbReference>
<dbReference type="Proteomes" id="UP000054729">
    <property type="component" value="Unassembled WGS sequence"/>
</dbReference>
<dbReference type="PROSITE" id="PS00061">
    <property type="entry name" value="ADH_SHORT"/>
    <property type="match status" value="1"/>
</dbReference>
<evidence type="ECO:0000256" key="1">
    <source>
        <dbReference type="ARBA" id="ARBA00006484"/>
    </source>
</evidence>
<dbReference type="InterPro" id="IPR002347">
    <property type="entry name" value="SDR_fam"/>
</dbReference>
<dbReference type="PATRIC" id="fig|66969.6.peg.1628"/>
<sequence length="287" mass="31449">MKKVIVVTGTSSGLGLSLVIKLAREGHCVYATMRNLAKQDALASAAREAAVTIHIKQLDVQSTLSVEKCMSEIINEQGKIDCLINNAGMGFIKTTEQATEEEIQRIMNTNFMGVVRCVKSVLPYMRKARQGHIINVSSVGGLVGQPLNEIYCASKFAIEGYTESMATYIQPTFNVKFTLVEPGGIASEFANNLLAEFEATKPTEADEYTPILQKYLHGAKERLASGHVGSIYQKSSEVADCIVDVVNSKKPPLRIRSSDWANDFCHMKTLGDPDGTLLAKKIHDMFL</sequence>
<evidence type="ECO:0000256" key="2">
    <source>
        <dbReference type="ARBA" id="ARBA00023002"/>
    </source>
</evidence>
<gene>
    <name evidence="4" type="ORF">Lwal_1490</name>
</gene>
<dbReference type="SUPFAM" id="SSF51735">
    <property type="entry name" value="NAD(P)-binding Rossmann-fold domains"/>
    <property type="match status" value="1"/>
</dbReference>
<comment type="similarity">
    <text evidence="1 3">Belongs to the short-chain dehydrogenases/reductases (SDR) family.</text>
</comment>
<evidence type="ECO:0000256" key="3">
    <source>
        <dbReference type="RuleBase" id="RU000363"/>
    </source>
</evidence>
<dbReference type="PANTHER" id="PTHR43976:SF16">
    <property type="entry name" value="SHORT-CHAIN DEHYDROGENASE_REDUCTASE FAMILY PROTEIN"/>
    <property type="match status" value="1"/>
</dbReference>
<dbReference type="Gene3D" id="3.40.50.720">
    <property type="entry name" value="NAD(P)-binding Rossmann-like Domain"/>
    <property type="match status" value="1"/>
</dbReference>
<dbReference type="Pfam" id="PF00106">
    <property type="entry name" value="adh_short"/>
    <property type="match status" value="1"/>
</dbReference>
<dbReference type="PRINTS" id="PR00080">
    <property type="entry name" value="SDRFAMILY"/>
</dbReference>